<proteinExistence type="predicted"/>
<accession>A0A254MZR2</accession>
<evidence type="ECO:0000256" key="1">
    <source>
        <dbReference type="SAM" id="SignalP"/>
    </source>
</evidence>
<evidence type="ECO:0000313" key="2">
    <source>
        <dbReference type="EMBL" id="OWR00833.1"/>
    </source>
</evidence>
<dbReference type="PROSITE" id="PS51257">
    <property type="entry name" value="PROKAR_LIPOPROTEIN"/>
    <property type="match status" value="1"/>
</dbReference>
<feature type="signal peptide" evidence="1">
    <location>
        <begin position="1"/>
        <end position="30"/>
    </location>
</feature>
<dbReference type="EMBL" id="NISI01000014">
    <property type="protein sequence ID" value="OWR00833.1"/>
    <property type="molecule type" value="Genomic_DNA"/>
</dbReference>
<gene>
    <name evidence="2" type="ORF">CDO81_24190</name>
</gene>
<dbReference type="Proteomes" id="UP000197446">
    <property type="component" value="Unassembled WGS sequence"/>
</dbReference>
<dbReference type="AlphaFoldDB" id="A0A254MZR2"/>
<sequence length="140" mass="15041">MSLKKAYRRWIASMLALALVCMQLWTAAYACPVPATSGPMSTANMAGMTDCEQMSGMDVEQPQLCKAHCDRNKQTVNNAPASDLSQLPVAMLDRLLTRLALWQPSKAAEAAEALPAVMTAHTGPPDGAPPVYLALQVLRN</sequence>
<dbReference type="OrthoDB" id="8658141at2"/>
<feature type="chain" id="PRO_5011970676" evidence="1">
    <location>
        <begin position="31"/>
        <end position="140"/>
    </location>
</feature>
<comment type="caution">
    <text evidence="2">The sequence shown here is derived from an EMBL/GenBank/DDBJ whole genome shotgun (WGS) entry which is preliminary data.</text>
</comment>
<reference evidence="2 3" key="1">
    <citation type="journal article" date="2007" name="Int. J. Syst. Evol. Microbiol.">
        <title>Description of Pelomonas aquatica sp. nov. and Pelomonas puraquae sp. nov., isolated from industrial and haemodialysis water.</title>
        <authorList>
            <person name="Gomila M."/>
            <person name="Bowien B."/>
            <person name="Falsen E."/>
            <person name="Moore E.R."/>
            <person name="Lalucat J."/>
        </authorList>
    </citation>
    <scope>NUCLEOTIDE SEQUENCE [LARGE SCALE GENOMIC DNA]</scope>
    <source>
        <strain evidence="2 3">CCUG 52769</strain>
    </source>
</reference>
<keyword evidence="3" id="KW-1185">Reference proteome</keyword>
<organism evidence="2 3">
    <name type="scientific">Roseateles puraquae</name>
    <dbReference type="NCBI Taxonomy" id="431059"/>
    <lineage>
        <taxon>Bacteria</taxon>
        <taxon>Pseudomonadati</taxon>
        <taxon>Pseudomonadota</taxon>
        <taxon>Betaproteobacteria</taxon>
        <taxon>Burkholderiales</taxon>
        <taxon>Sphaerotilaceae</taxon>
        <taxon>Roseateles</taxon>
    </lineage>
</organism>
<protein>
    <submittedName>
        <fullName evidence="2">Uncharacterized protein</fullName>
    </submittedName>
</protein>
<keyword evidence="1" id="KW-0732">Signal</keyword>
<evidence type="ECO:0000313" key="3">
    <source>
        <dbReference type="Proteomes" id="UP000197446"/>
    </source>
</evidence>
<name>A0A254MZR2_9BURK</name>
<dbReference type="RefSeq" id="WP_158218412.1">
    <property type="nucleotide sequence ID" value="NZ_NISI01000014.1"/>
</dbReference>